<dbReference type="PANTHER" id="PTHR12053">
    <property type="entry name" value="PROTEASE FAMILY M28 PLASMA GLUTAMATE CARBOXYPEPTIDASE-RELATED"/>
    <property type="match status" value="1"/>
</dbReference>
<evidence type="ECO:0000256" key="4">
    <source>
        <dbReference type="ARBA" id="ARBA00004613"/>
    </source>
</evidence>
<name>A0A6J1NWJ9_BICAN</name>
<protein>
    <recommendedName>
        <fullName evidence="6">Carboxypeptidase Q</fullName>
    </recommendedName>
    <alternativeName>
        <fullName evidence="21">Plasma glutamate carboxypeptidase</fullName>
    </alternativeName>
</protein>
<dbReference type="Pfam" id="PF04389">
    <property type="entry name" value="Peptidase_M28"/>
    <property type="match status" value="1"/>
</dbReference>
<dbReference type="GO" id="GO:0005764">
    <property type="term" value="C:lysosome"/>
    <property type="evidence" value="ECO:0007669"/>
    <property type="project" value="UniProtKB-SubCell"/>
</dbReference>
<evidence type="ECO:0000256" key="17">
    <source>
        <dbReference type="ARBA" id="ARBA00023145"/>
    </source>
</evidence>
<evidence type="ECO:0000256" key="6">
    <source>
        <dbReference type="ARBA" id="ARBA00014116"/>
    </source>
</evidence>
<proteinExistence type="inferred from homology"/>
<dbReference type="InterPro" id="IPR039866">
    <property type="entry name" value="CPQ"/>
</dbReference>
<organism evidence="23 24">
    <name type="scientific">Bicyclus anynana</name>
    <name type="common">Squinting bush brown butterfly</name>
    <dbReference type="NCBI Taxonomy" id="110368"/>
    <lineage>
        <taxon>Eukaryota</taxon>
        <taxon>Metazoa</taxon>
        <taxon>Ecdysozoa</taxon>
        <taxon>Arthropoda</taxon>
        <taxon>Hexapoda</taxon>
        <taxon>Insecta</taxon>
        <taxon>Pterygota</taxon>
        <taxon>Neoptera</taxon>
        <taxon>Endopterygota</taxon>
        <taxon>Lepidoptera</taxon>
        <taxon>Glossata</taxon>
        <taxon>Ditrysia</taxon>
        <taxon>Papilionoidea</taxon>
        <taxon>Nymphalidae</taxon>
        <taxon>Satyrinae</taxon>
        <taxon>Satyrini</taxon>
        <taxon>Mycalesina</taxon>
        <taxon>Bicyclus</taxon>
    </lineage>
</organism>
<evidence type="ECO:0000313" key="24">
    <source>
        <dbReference type="RefSeq" id="XP_023951079.2"/>
    </source>
</evidence>
<dbReference type="Gene3D" id="3.40.630.10">
    <property type="entry name" value="Zn peptidases"/>
    <property type="match status" value="1"/>
</dbReference>
<dbReference type="Gene3D" id="3.50.30.30">
    <property type="match status" value="1"/>
</dbReference>
<dbReference type="GO" id="GO:0006508">
    <property type="term" value="P:proteolysis"/>
    <property type="evidence" value="ECO:0007669"/>
    <property type="project" value="UniProtKB-KW"/>
</dbReference>
<keyword evidence="8" id="KW-0121">Carboxypeptidase</keyword>
<evidence type="ECO:0000256" key="13">
    <source>
        <dbReference type="ARBA" id="ARBA00022824"/>
    </source>
</evidence>
<dbReference type="GO" id="GO:0046872">
    <property type="term" value="F:metal ion binding"/>
    <property type="evidence" value="ECO:0007669"/>
    <property type="project" value="UniProtKB-KW"/>
</dbReference>
<keyword evidence="10" id="KW-0479">Metal-binding</keyword>
<dbReference type="GO" id="GO:0070573">
    <property type="term" value="F:metallodipeptidase activity"/>
    <property type="evidence" value="ECO:0007669"/>
    <property type="project" value="InterPro"/>
</dbReference>
<keyword evidence="14" id="KW-0862">Zinc</keyword>
<keyword evidence="17" id="KW-0865">Zymogen</keyword>
<dbReference type="GO" id="GO:0005615">
    <property type="term" value="C:extracellular space"/>
    <property type="evidence" value="ECO:0007669"/>
    <property type="project" value="TreeGrafter"/>
</dbReference>
<evidence type="ECO:0000256" key="8">
    <source>
        <dbReference type="ARBA" id="ARBA00022645"/>
    </source>
</evidence>
<keyword evidence="15" id="KW-0333">Golgi apparatus</keyword>
<evidence type="ECO:0000256" key="3">
    <source>
        <dbReference type="ARBA" id="ARBA00004555"/>
    </source>
</evidence>
<evidence type="ECO:0000256" key="12">
    <source>
        <dbReference type="ARBA" id="ARBA00022801"/>
    </source>
</evidence>
<keyword evidence="9" id="KW-0645">Protease</keyword>
<evidence type="ECO:0000256" key="2">
    <source>
        <dbReference type="ARBA" id="ARBA00004371"/>
    </source>
</evidence>
<keyword evidence="11" id="KW-0732">Signal</keyword>
<evidence type="ECO:0000313" key="23">
    <source>
        <dbReference type="Proteomes" id="UP001652582"/>
    </source>
</evidence>
<keyword evidence="7" id="KW-0964">Secreted</keyword>
<keyword evidence="19" id="KW-0458">Lysosome</keyword>
<keyword evidence="16" id="KW-0482">Metalloprotease</keyword>
<dbReference type="SUPFAM" id="SSF53187">
    <property type="entry name" value="Zn-dependent exopeptidases"/>
    <property type="match status" value="1"/>
</dbReference>
<dbReference type="GO" id="GO:0004180">
    <property type="term" value="F:carboxypeptidase activity"/>
    <property type="evidence" value="ECO:0007669"/>
    <property type="project" value="UniProtKB-KW"/>
</dbReference>
<keyword evidence="18" id="KW-0325">Glycoprotein</keyword>
<evidence type="ECO:0000259" key="22">
    <source>
        <dbReference type="Pfam" id="PF04389"/>
    </source>
</evidence>
<dbReference type="PANTHER" id="PTHR12053:SF3">
    <property type="entry name" value="CARBOXYPEPTIDASE Q"/>
    <property type="match status" value="1"/>
</dbReference>
<dbReference type="InterPro" id="IPR007484">
    <property type="entry name" value="Peptidase_M28"/>
</dbReference>
<evidence type="ECO:0000256" key="19">
    <source>
        <dbReference type="ARBA" id="ARBA00023228"/>
    </source>
</evidence>
<evidence type="ECO:0000256" key="10">
    <source>
        <dbReference type="ARBA" id="ARBA00022723"/>
    </source>
</evidence>
<dbReference type="GO" id="GO:0043171">
    <property type="term" value="P:peptide catabolic process"/>
    <property type="evidence" value="ECO:0007669"/>
    <property type="project" value="TreeGrafter"/>
</dbReference>
<evidence type="ECO:0000256" key="1">
    <source>
        <dbReference type="ARBA" id="ARBA00004240"/>
    </source>
</evidence>
<evidence type="ECO:0000256" key="16">
    <source>
        <dbReference type="ARBA" id="ARBA00023049"/>
    </source>
</evidence>
<keyword evidence="23" id="KW-1185">Reference proteome</keyword>
<dbReference type="RefSeq" id="XP_023951079.2">
    <property type="nucleotide sequence ID" value="XM_024095311.2"/>
</dbReference>
<sequence>MKSDPIADDFYEKYTKFIDTFGARPSGSPTLERAIDHMVDLTLDTSFNDVWTENVTVPHWERGYESLTMTLPYTRNISILGLGPSVPTPAAGMTAEVIVVNSFSELEANYNDAEGKIVLFNAHFTTYEETVKYRRNCAIAAAKQGAVAALVRSITPFSLYTPHTGSVLYENGITKIPAAAITLEDADYIQRIYNRGNKILVHLKMLNNFTLKESRNVIIDLKGKETPDKMVIVSGHIDSWDVGTGAIDDGGGMMISWFVPVILKYLNLRPKRTIRCVLWTSEEPGYIGAASYIKRHANEINNIEFVMESDSGTFEPLGLEVAGSQDLKCLMADILKLTAPIDKLKDANNITGTDIELFINLGIPGASLLTKDDQYMWFHHTPADTLTAQNKSNVVNCAAFWAALAYVVADLPFDIPR</sequence>
<dbReference type="GO" id="GO:0005794">
    <property type="term" value="C:Golgi apparatus"/>
    <property type="evidence" value="ECO:0007669"/>
    <property type="project" value="UniProtKB-SubCell"/>
</dbReference>
<keyword evidence="12" id="KW-0378">Hydrolase</keyword>
<reference evidence="24" key="1">
    <citation type="submission" date="2025-08" db="UniProtKB">
        <authorList>
            <consortium name="RefSeq"/>
        </authorList>
    </citation>
    <scope>IDENTIFICATION</scope>
</reference>
<evidence type="ECO:0000256" key="7">
    <source>
        <dbReference type="ARBA" id="ARBA00022525"/>
    </source>
</evidence>
<evidence type="ECO:0000256" key="18">
    <source>
        <dbReference type="ARBA" id="ARBA00023180"/>
    </source>
</evidence>
<dbReference type="AlphaFoldDB" id="A0A6J1NWJ9"/>
<dbReference type="KEGG" id="bany:112055284"/>
<dbReference type="GeneID" id="112055284"/>
<evidence type="ECO:0000256" key="14">
    <source>
        <dbReference type="ARBA" id="ARBA00022833"/>
    </source>
</evidence>
<comment type="subcellular location">
    <subcellularLocation>
        <location evidence="1">Endoplasmic reticulum</location>
    </subcellularLocation>
    <subcellularLocation>
        <location evidence="3">Golgi apparatus</location>
    </subcellularLocation>
    <subcellularLocation>
        <location evidence="2">Lysosome</location>
    </subcellularLocation>
    <subcellularLocation>
        <location evidence="4">Secreted</location>
    </subcellularLocation>
</comment>
<comment type="subunit">
    <text evidence="20">Homodimer. The monomeric form is inactive while the homodimer is active.</text>
</comment>
<comment type="similarity">
    <text evidence="5">Belongs to the peptidase M28 family.</text>
</comment>
<evidence type="ECO:0000256" key="15">
    <source>
        <dbReference type="ARBA" id="ARBA00023034"/>
    </source>
</evidence>
<keyword evidence="13" id="KW-0256">Endoplasmic reticulum</keyword>
<gene>
    <name evidence="24" type="primary">LOC112055284</name>
</gene>
<feature type="domain" description="Peptidase M28" evidence="22">
    <location>
        <begin position="216"/>
        <end position="404"/>
    </location>
</feature>
<evidence type="ECO:0000256" key="20">
    <source>
        <dbReference type="ARBA" id="ARBA00025833"/>
    </source>
</evidence>
<evidence type="ECO:0000256" key="21">
    <source>
        <dbReference type="ARBA" id="ARBA00033328"/>
    </source>
</evidence>
<dbReference type="Proteomes" id="UP001652582">
    <property type="component" value="Chromosome 6"/>
</dbReference>
<accession>A0A6J1NWJ9</accession>
<dbReference type="OrthoDB" id="10013407at2759"/>
<evidence type="ECO:0000256" key="5">
    <source>
        <dbReference type="ARBA" id="ARBA00010918"/>
    </source>
</evidence>
<dbReference type="GO" id="GO:0005783">
    <property type="term" value="C:endoplasmic reticulum"/>
    <property type="evidence" value="ECO:0007669"/>
    <property type="project" value="UniProtKB-SubCell"/>
</dbReference>
<evidence type="ECO:0000256" key="11">
    <source>
        <dbReference type="ARBA" id="ARBA00022729"/>
    </source>
</evidence>
<evidence type="ECO:0000256" key="9">
    <source>
        <dbReference type="ARBA" id="ARBA00022670"/>
    </source>
</evidence>